<dbReference type="EMBL" id="RAWX01000007">
    <property type="protein sequence ID" value="RKJ84410.1"/>
    <property type="molecule type" value="Genomic_DNA"/>
</dbReference>
<proteinExistence type="predicted"/>
<dbReference type="RefSeq" id="WP_120414605.1">
    <property type="nucleotide sequence ID" value="NZ_CP121833.1"/>
</dbReference>
<evidence type="ECO:0000313" key="1">
    <source>
        <dbReference type="EMBL" id="RKJ84410.1"/>
    </source>
</evidence>
<organism evidence="1 3">
    <name type="scientific">Aeromonas veronii</name>
    <dbReference type="NCBI Taxonomy" id="654"/>
    <lineage>
        <taxon>Bacteria</taxon>
        <taxon>Pseudomonadati</taxon>
        <taxon>Pseudomonadota</taxon>
        <taxon>Gammaproteobacteria</taxon>
        <taxon>Aeromonadales</taxon>
        <taxon>Aeromonadaceae</taxon>
        <taxon>Aeromonas</taxon>
    </lineage>
</organism>
<evidence type="ECO:0000313" key="3">
    <source>
        <dbReference type="Proteomes" id="UP000281725"/>
    </source>
</evidence>
<sequence length="73" mass="8172">MSNLIRFFLRLDKAPIDNLARVIVDNDQKVIVSKDGVVSIDMENPAVQEDLVNLIKGFKDISIEAPRHRGNAV</sequence>
<protein>
    <submittedName>
        <fullName evidence="1">Uncharacterized protein</fullName>
    </submittedName>
</protein>
<accession>A0A3A9I3L6</accession>
<dbReference type="EMBL" id="RAWX01000001">
    <property type="protein sequence ID" value="RKJ92196.1"/>
    <property type="molecule type" value="Genomic_DNA"/>
</dbReference>
<evidence type="ECO:0000313" key="2">
    <source>
        <dbReference type="EMBL" id="RKJ92196.1"/>
    </source>
</evidence>
<dbReference type="AlphaFoldDB" id="A0A3A9I3L6"/>
<gene>
    <name evidence="2" type="ORF">D6R50_06515</name>
    <name evidence="1" type="ORF">D6R50_22400</name>
</gene>
<dbReference type="Proteomes" id="UP000281725">
    <property type="component" value="Unassembled WGS sequence"/>
</dbReference>
<comment type="caution">
    <text evidence="1">The sequence shown here is derived from an EMBL/GenBank/DDBJ whole genome shotgun (WGS) entry which is preliminary data.</text>
</comment>
<name>A0A3A9I3L6_AERVE</name>
<reference evidence="1 3" key="1">
    <citation type="submission" date="2018-09" db="EMBL/GenBank/DDBJ databases">
        <title>Genome sequencing of Aeromonas veronii MS-17-88.</title>
        <authorList>
            <person name="Tekedar H.C."/>
            <person name="Arick M.A."/>
            <person name="Hsu C.-Y."/>
            <person name="Thrash A."/>
            <person name="Karsi A."/>
            <person name="Lawrence M.L."/>
            <person name="Abdelhamed H."/>
        </authorList>
    </citation>
    <scope>NUCLEOTIDE SEQUENCE [LARGE SCALE GENOMIC DNA]</scope>
    <source>
        <strain evidence="1 3">MS 17-88</strain>
    </source>
</reference>